<comment type="caution">
    <text evidence="6">The sequence shown here is derived from an EMBL/GenBank/DDBJ whole genome shotgun (WGS) entry which is preliminary data.</text>
</comment>
<dbReference type="Gene3D" id="1.20.1740.10">
    <property type="entry name" value="Amino acid/polyamine transporter I"/>
    <property type="match status" value="1"/>
</dbReference>
<organism evidence="6 7">
    <name type="scientific">Niabella digestorum</name>
    <dbReference type="NCBI Taxonomy" id="3117701"/>
    <lineage>
        <taxon>Bacteria</taxon>
        <taxon>Pseudomonadati</taxon>
        <taxon>Bacteroidota</taxon>
        <taxon>Chitinophagia</taxon>
        <taxon>Chitinophagales</taxon>
        <taxon>Chitinophagaceae</taxon>
        <taxon>Niabella</taxon>
    </lineage>
</organism>
<evidence type="ECO:0000256" key="5">
    <source>
        <dbReference type="SAM" id="Phobius"/>
    </source>
</evidence>
<reference evidence="6 7" key="1">
    <citation type="submission" date="2024-01" db="EMBL/GenBank/DDBJ databases">
        <title>Niabella digestum sp. nov., isolated from waste digestion system.</title>
        <authorList>
            <person name="Zhang L."/>
        </authorList>
    </citation>
    <scope>NUCLEOTIDE SEQUENCE [LARGE SCALE GENOMIC DNA]</scope>
    <source>
        <strain evidence="6 7">A18</strain>
    </source>
</reference>
<evidence type="ECO:0000256" key="1">
    <source>
        <dbReference type="ARBA" id="ARBA00004141"/>
    </source>
</evidence>
<evidence type="ECO:0000256" key="4">
    <source>
        <dbReference type="ARBA" id="ARBA00023136"/>
    </source>
</evidence>
<gene>
    <name evidence="6" type="ORF">V2H41_10485</name>
</gene>
<keyword evidence="2 5" id="KW-0812">Transmembrane</keyword>
<feature type="transmembrane region" description="Helical" evidence="5">
    <location>
        <begin position="126"/>
        <end position="144"/>
    </location>
</feature>
<dbReference type="PIRSF" id="PIRSF006060">
    <property type="entry name" value="AA_transporter"/>
    <property type="match status" value="1"/>
</dbReference>
<feature type="transmembrane region" description="Helical" evidence="5">
    <location>
        <begin position="38"/>
        <end position="61"/>
    </location>
</feature>
<dbReference type="Proteomes" id="UP001357452">
    <property type="component" value="Unassembled WGS sequence"/>
</dbReference>
<protein>
    <submittedName>
        <fullName evidence="6">APC family permease</fullName>
    </submittedName>
</protein>
<evidence type="ECO:0000313" key="7">
    <source>
        <dbReference type="Proteomes" id="UP001357452"/>
    </source>
</evidence>
<evidence type="ECO:0000313" key="6">
    <source>
        <dbReference type="EMBL" id="MEE6187698.1"/>
    </source>
</evidence>
<dbReference type="EMBL" id="JAZGLY010000005">
    <property type="protein sequence ID" value="MEE6187698.1"/>
    <property type="molecule type" value="Genomic_DNA"/>
</dbReference>
<feature type="transmembrane region" description="Helical" evidence="5">
    <location>
        <begin position="417"/>
        <end position="436"/>
    </location>
</feature>
<name>A0ABU7RI87_9BACT</name>
<proteinExistence type="predicted"/>
<comment type="subcellular location">
    <subcellularLocation>
        <location evidence="1">Membrane</location>
        <topology evidence="1">Multi-pass membrane protein</topology>
    </subcellularLocation>
</comment>
<evidence type="ECO:0000256" key="2">
    <source>
        <dbReference type="ARBA" id="ARBA00022692"/>
    </source>
</evidence>
<accession>A0ABU7RI87</accession>
<feature type="transmembrane region" description="Helical" evidence="5">
    <location>
        <begin position="279"/>
        <end position="302"/>
    </location>
</feature>
<dbReference type="InterPro" id="IPR002293">
    <property type="entry name" value="AA/rel_permease1"/>
</dbReference>
<evidence type="ECO:0000256" key="3">
    <source>
        <dbReference type="ARBA" id="ARBA00022989"/>
    </source>
</evidence>
<feature type="transmembrane region" description="Helical" evidence="5">
    <location>
        <begin position="391"/>
        <end position="411"/>
    </location>
</feature>
<dbReference type="PANTHER" id="PTHR11785:SF512">
    <property type="entry name" value="SOBREMESA, ISOFORM B"/>
    <property type="match status" value="1"/>
</dbReference>
<feature type="transmembrane region" description="Helical" evidence="5">
    <location>
        <begin position="82"/>
        <end position="106"/>
    </location>
</feature>
<keyword evidence="3 5" id="KW-1133">Transmembrane helix</keyword>
<feature type="transmembrane region" description="Helical" evidence="5">
    <location>
        <begin position="7"/>
        <end position="26"/>
    </location>
</feature>
<feature type="transmembrane region" description="Helical" evidence="5">
    <location>
        <begin position="323"/>
        <end position="343"/>
    </location>
</feature>
<feature type="transmembrane region" description="Helical" evidence="5">
    <location>
        <begin position="349"/>
        <end position="371"/>
    </location>
</feature>
<feature type="transmembrane region" description="Helical" evidence="5">
    <location>
        <begin position="153"/>
        <end position="171"/>
    </location>
</feature>
<dbReference type="InterPro" id="IPR050598">
    <property type="entry name" value="AminoAcid_Transporter"/>
</dbReference>
<feature type="transmembrane region" description="Helical" evidence="5">
    <location>
        <begin position="191"/>
        <end position="209"/>
    </location>
</feature>
<keyword evidence="7" id="KW-1185">Reference proteome</keyword>
<dbReference type="RefSeq" id="WP_330975105.1">
    <property type="nucleotide sequence ID" value="NZ_JAZGLY010000005.1"/>
</dbReference>
<sequence length="444" mass="48708">MKKQLGLFDLTMISVSFVIGMGIFRAPINVARATPDVITYFLCWLAGGLVAFCGALTYAEIGSRTPATGGYYKVFSYAYHPSIAFAINCIILVSNAASLGMVALVGAEYIAGILFPSAPNIKTIEIITAIVAIIIFYGVNMLGLRMSSRTQNVLMLIKIGLVALLVLSIFFADPAPRIQPEGVISPTMKEYIKAFGIGLVAVSFTYGGYQQTINFGEEIKNPSKTVPRSIFWGMLIIVSLYLLVNYAYVYVIGFEQLKESKNIAAIMASKVLGSKAETVLSVLLFLGVLAYINGSLLSNPRVMYAMSQDKVLPSFFSSTNKNGVFSTSLTVFSLIAVLVVFWAEEFDKILSFSIFLDCFGMALSAGSIFYFRRKTKHLDGTGIYKMKLYPLIPIIFIAAYAFVGTSIALDYKKNDHAALIGLSVLALFMLLYFIFYKNTKKKVL</sequence>
<feature type="transmembrane region" description="Helical" evidence="5">
    <location>
        <begin position="230"/>
        <end position="251"/>
    </location>
</feature>
<dbReference type="Pfam" id="PF13520">
    <property type="entry name" value="AA_permease_2"/>
    <property type="match status" value="1"/>
</dbReference>
<dbReference type="PANTHER" id="PTHR11785">
    <property type="entry name" value="AMINO ACID TRANSPORTER"/>
    <property type="match status" value="1"/>
</dbReference>
<keyword evidence="4 5" id="KW-0472">Membrane</keyword>